<gene>
    <name evidence="3" type="ORF">V6N12_048160</name>
</gene>
<dbReference type="EMBL" id="JBBPBM010000013">
    <property type="protein sequence ID" value="KAK8561084.1"/>
    <property type="molecule type" value="Genomic_DNA"/>
</dbReference>
<organism evidence="3 4">
    <name type="scientific">Hibiscus sabdariffa</name>
    <name type="common">roselle</name>
    <dbReference type="NCBI Taxonomy" id="183260"/>
    <lineage>
        <taxon>Eukaryota</taxon>
        <taxon>Viridiplantae</taxon>
        <taxon>Streptophyta</taxon>
        <taxon>Embryophyta</taxon>
        <taxon>Tracheophyta</taxon>
        <taxon>Spermatophyta</taxon>
        <taxon>Magnoliopsida</taxon>
        <taxon>eudicotyledons</taxon>
        <taxon>Gunneridae</taxon>
        <taxon>Pentapetalae</taxon>
        <taxon>rosids</taxon>
        <taxon>malvids</taxon>
        <taxon>Malvales</taxon>
        <taxon>Malvaceae</taxon>
        <taxon>Malvoideae</taxon>
        <taxon>Hibiscus</taxon>
    </lineage>
</organism>
<sequence>MTQLRKLYVANVKETDEKNLCLAIAKMIHLRSLVVKSCNEDDQVKMTALESAPPDLQKLVLSGKLERVPHWFNSLDSLTNLLLHGSRLRDDFLPHIQALPNLGELGLVNAYEGERLDFLEGFPKLKDLEIGGCPGLKEIVINKGVMPGLQELFIVRCQEFTTLPHGWESLPDLNVFRLADVSPGLIQKICRSKGMDRQTISHIVLSRQEGTETMFKITEWYE</sequence>
<dbReference type="Gene3D" id="3.80.10.10">
    <property type="entry name" value="Ribonuclease Inhibitor"/>
    <property type="match status" value="1"/>
</dbReference>
<dbReference type="Pfam" id="PF23598">
    <property type="entry name" value="LRR_14"/>
    <property type="match status" value="1"/>
</dbReference>
<dbReference type="InterPro" id="IPR032675">
    <property type="entry name" value="LRR_dom_sf"/>
</dbReference>
<dbReference type="Proteomes" id="UP001472677">
    <property type="component" value="Unassembled WGS sequence"/>
</dbReference>
<evidence type="ECO:0000259" key="2">
    <source>
        <dbReference type="Pfam" id="PF23598"/>
    </source>
</evidence>
<feature type="domain" description="Disease resistance R13L4/SHOC-2-like LRR" evidence="2">
    <location>
        <begin position="1"/>
        <end position="174"/>
    </location>
</feature>
<dbReference type="InterPro" id="IPR055414">
    <property type="entry name" value="LRR_R13L4/SHOC2-like"/>
</dbReference>
<evidence type="ECO:0000313" key="4">
    <source>
        <dbReference type="Proteomes" id="UP001472677"/>
    </source>
</evidence>
<comment type="caution">
    <text evidence="3">The sequence shown here is derived from an EMBL/GenBank/DDBJ whole genome shotgun (WGS) entry which is preliminary data.</text>
</comment>
<proteinExistence type="predicted"/>
<evidence type="ECO:0000313" key="3">
    <source>
        <dbReference type="EMBL" id="KAK8561084.1"/>
    </source>
</evidence>
<keyword evidence="1" id="KW-0677">Repeat</keyword>
<dbReference type="PANTHER" id="PTHR47186">
    <property type="entry name" value="LEUCINE-RICH REPEAT-CONTAINING PROTEIN 57"/>
    <property type="match status" value="1"/>
</dbReference>
<dbReference type="PANTHER" id="PTHR47186:SF57">
    <property type="entry name" value="OS02G0478300 PROTEIN"/>
    <property type="match status" value="1"/>
</dbReference>
<keyword evidence="4" id="KW-1185">Reference proteome</keyword>
<dbReference type="SUPFAM" id="SSF52058">
    <property type="entry name" value="L domain-like"/>
    <property type="match status" value="1"/>
</dbReference>
<name>A0ABR2EGH1_9ROSI</name>
<reference evidence="3 4" key="1">
    <citation type="journal article" date="2024" name="G3 (Bethesda)">
        <title>Genome assembly of Hibiscus sabdariffa L. provides insights into metabolisms of medicinal natural products.</title>
        <authorList>
            <person name="Kim T."/>
        </authorList>
    </citation>
    <scope>NUCLEOTIDE SEQUENCE [LARGE SCALE GENOMIC DNA]</scope>
    <source>
        <strain evidence="3">TK-2024</strain>
        <tissue evidence="3">Old leaves</tissue>
    </source>
</reference>
<evidence type="ECO:0000256" key="1">
    <source>
        <dbReference type="ARBA" id="ARBA00022737"/>
    </source>
</evidence>
<accession>A0ABR2EGH1</accession>
<protein>
    <recommendedName>
        <fullName evidence="2">Disease resistance R13L4/SHOC-2-like LRR domain-containing protein</fullName>
    </recommendedName>
</protein>